<dbReference type="GO" id="GO:0009389">
    <property type="term" value="F:dimethyl sulfoxide reductase activity"/>
    <property type="evidence" value="ECO:0007669"/>
    <property type="project" value="TreeGrafter"/>
</dbReference>
<dbReference type="PANTHER" id="PTHR38095:SF1">
    <property type="entry name" value="ANAEROBIC DIMETHYL SULFOXIDE REDUCTASE CHAIN YNFH"/>
    <property type="match status" value="1"/>
</dbReference>
<dbReference type="EMBL" id="JTJU01000001">
    <property type="protein sequence ID" value="OBX12134.1"/>
    <property type="molecule type" value="Genomic_DNA"/>
</dbReference>
<evidence type="ECO:0008006" key="4">
    <source>
        <dbReference type="Google" id="ProtNLM"/>
    </source>
</evidence>
<dbReference type="InterPro" id="IPR007059">
    <property type="entry name" value="DmsC"/>
</dbReference>
<comment type="caution">
    <text evidence="2">The sequence shown here is derived from an EMBL/GenBank/DDBJ whole genome shotgun (WGS) entry which is preliminary data.</text>
</comment>
<feature type="transmembrane region" description="Helical" evidence="1">
    <location>
        <begin position="247"/>
        <end position="274"/>
    </location>
</feature>
<feature type="transmembrane region" description="Helical" evidence="1">
    <location>
        <begin position="138"/>
        <end position="163"/>
    </location>
</feature>
<reference evidence="2 3" key="1">
    <citation type="submission" date="2014-11" db="EMBL/GenBank/DDBJ databases">
        <title>Pan-genome of Gallibacterium spp.</title>
        <authorList>
            <person name="Kudirkiene E."/>
            <person name="Bojesen A.M."/>
        </authorList>
    </citation>
    <scope>NUCLEOTIDE SEQUENCE [LARGE SCALE GENOMIC DNA]</scope>
    <source>
        <strain evidence="2 3">18469/18</strain>
    </source>
</reference>
<keyword evidence="1" id="KW-1133">Transmembrane helix</keyword>
<evidence type="ECO:0000313" key="2">
    <source>
        <dbReference type="EMBL" id="OBX12134.1"/>
    </source>
</evidence>
<dbReference type="AlphaFoldDB" id="A0AB36E546"/>
<name>A0AB36E546_9PAST</name>
<feature type="transmembrane region" description="Helical" evidence="1">
    <location>
        <begin position="217"/>
        <end position="240"/>
    </location>
</feature>
<proteinExistence type="predicted"/>
<dbReference type="GO" id="GO:0009390">
    <property type="term" value="C:dimethyl sulfoxide reductase complex"/>
    <property type="evidence" value="ECO:0007669"/>
    <property type="project" value="TreeGrafter"/>
</dbReference>
<feature type="transmembrane region" description="Helical" evidence="1">
    <location>
        <begin position="80"/>
        <end position="99"/>
    </location>
</feature>
<dbReference type="PANTHER" id="PTHR38095">
    <property type="entry name" value="ANAEROBIC DIMETHYL SULFOXIDE REDUCTASE CHAIN YNFH"/>
    <property type="match status" value="1"/>
</dbReference>
<dbReference type="GO" id="GO:0019645">
    <property type="term" value="P:anaerobic electron transport chain"/>
    <property type="evidence" value="ECO:0007669"/>
    <property type="project" value="InterPro"/>
</dbReference>
<feature type="transmembrane region" description="Helical" evidence="1">
    <location>
        <begin position="38"/>
        <end position="60"/>
    </location>
</feature>
<dbReference type="Proteomes" id="UP000092527">
    <property type="component" value="Unassembled WGS sequence"/>
</dbReference>
<gene>
    <name evidence="2" type="ORF">QV09_00240</name>
</gene>
<accession>A0AB36E546</accession>
<feature type="transmembrane region" description="Helical" evidence="1">
    <location>
        <begin position="6"/>
        <end position="26"/>
    </location>
</feature>
<feature type="transmembrane region" description="Helical" evidence="1">
    <location>
        <begin position="106"/>
        <end position="126"/>
    </location>
</feature>
<dbReference type="GO" id="GO:0005886">
    <property type="term" value="C:plasma membrane"/>
    <property type="evidence" value="ECO:0007669"/>
    <property type="project" value="TreeGrafter"/>
</dbReference>
<dbReference type="RefSeq" id="WP_066113083.1">
    <property type="nucleotide sequence ID" value="NZ_CP103875.1"/>
</dbReference>
<keyword evidence="1" id="KW-0472">Membrane</keyword>
<feature type="transmembrane region" description="Helical" evidence="1">
    <location>
        <begin position="175"/>
        <end position="197"/>
    </location>
</feature>
<keyword evidence="1" id="KW-0812">Transmembrane</keyword>
<evidence type="ECO:0000313" key="3">
    <source>
        <dbReference type="Proteomes" id="UP000092527"/>
    </source>
</evidence>
<sequence>MHEWPLIAFTTLIQISIGCFLLTMFYRINGKQEQTIHLPLMVSWFIGGVGLFVSVFHLGNPWHIFNTINNVFSSWMSREVVFVGGYMGLLTLSIACLIWRKTYINVLLMLTTIVGICTVFVMSNIYVNSLFLLWNGWITYSSFVATTLIAGGVIACLALVISLREQHNFLIIKQVITQFFTFAALAVVLNIISYLYLQGHIASNATIGISAKYVDSALVLQLTLIKAILLVIGLSCMIFFRVKLEQGISLFVISIASISIVAAEIVGRCSFFFLGA</sequence>
<organism evidence="2 3">
    <name type="scientific">Gallibacterium salpingitidis</name>
    <dbReference type="NCBI Taxonomy" id="505341"/>
    <lineage>
        <taxon>Bacteria</taxon>
        <taxon>Pseudomonadati</taxon>
        <taxon>Pseudomonadota</taxon>
        <taxon>Gammaproteobacteria</taxon>
        <taxon>Pasteurellales</taxon>
        <taxon>Pasteurellaceae</taxon>
        <taxon>Gallibacterium</taxon>
    </lineage>
</organism>
<dbReference type="Pfam" id="PF04976">
    <property type="entry name" value="DmsC"/>
    <property type="match status" value="1"/>
</dbReference>
<protein>
    <recommendedName>
        <fullName evidence="4">Dimethyl sulfoxide reductase</fullName>
    </recommendedName>
</protein>
<evidence type="ECO:0000256" key="1">
    <source>
        <dbReference type="SAM" id="Phobius"/>
    </source>
</evidence>